<evidence type="ECO:0000313" key="4">
    <source>
        <dbReference type="Proteomes" id="UP000185781"/>
    </source>
</evidence>
<keyword evidence="5" id="KW-1185">Reference proteome</keyword>
<dbReference type="Proteomes" id="UP000185781">
    <property type="component" value="Unassembled WGS sequence"/>
</dbReference>
<protein>
    <submittedName>
        <fullName evidence="2">N-acetyltransferase</fullName>
    </submittedName>
</protein>
<dbReference type="EMBL" id="FTOV01000010">
    <property type="protein sequence ID" value="SIT20504.1"/>
    <property type="molecule type" value="Genomic_DNA"/>
</dbReference>
<organism evidence="3 4">
    <name type="scientific">Chryseobacterium gambrini</name>
    <dbReference type="NCBI Taxonomy" id="373672"/>
    <lineage>
        <taxon>Bacteria</taxon>
        <taxon>Pseudomonadati</taxon>
        <taxon>Bacteroidota</taxon>
        <taxon>Flavobacteriia</taxon>
        <taxon>Flavobacteriales</taxon>
        <taxon>Weeksellaceae</taxon>
        <taxon>Chryseobacterium group</taxon>
        <taxon>Chryseobacterium</taxon>
    </lineage>
</organism>
<reference evidence="2 5" key="2">
    <citation type="journal article" date="2020" name="Microbes Environ.">
        <title>Synthetic bacterial community of duckweed: a simple and stable system to study plant-microbe interactions.</title>
        <authorList>
            <person name="Ishizawa H."/>
            <person name="Tada M."/>
            <person name="Kuroda M."/>
            <person name="Inoue D."/>
            <person name="Futamata H."/>
            <person name="Ike M."/>
        </authorList>
    </citation>
    <scope>NUCLEOTIDE SEQUENCE [LARGE SCALE GENOMIC DNA]</scope>
    <source>
        <strain evidence="2 5">DW100</strain>
    </source>
</reference>
<name>A0A1N7QCG2_9FLAO</name>
<proteinExistence type="predicted"/>
<reference evidence="2" key="3">
    <citation type="submission" date="2023-12" db="EMBL/GenBank/DDBJ databases">
        <title>Complete genome sequences of six duckweed-associated bacterial strains for studying community assembly in synthetic plant microbiome.</title>
        <authorList>
            <person name="Ishizawa H."/>
            <person name="Tada M."/>
            <person name="Tashiro Y."/>
            <person name="Kuroda M."/>
            <person name="Inoue D."/>
            <person name="Dohra H."/>
            <person name="Futamata H."/>
            <person name="Ike M."/>
        </authorList>
    </citation>
    <scope>NUCLEOTIDE SEQUENCE</scope>
    <source>
        <strain evidence="2">DW100</strain>
    </source>
</reference>
<dbReference type="Gene3D" id="3.40.630.30">
    <property type="match status" value="1"/>
</dbReference>
<dbReference type="OrthoDB" id="1120671at2"/>
<dbReference type="EMBL" id="AP029022">
    <property type="protein sequence ID" value="BEV03730.1"/>
    <property type="molecule type" value="Genomic_DNA"/>
</dbReference>
<dbReference type="AlphaFoldDB" id="A0A1N7QCG2"/>
<feature type="domain" description="N-acetyltransferase" evidence="1">
    <location>
        <begin position="7"/>
        <end position="94"/>
    </location>
</feature>
<dbReference type="STRING" id="373672.SAMN05421785_110130"/>
<dbReference type="Proteomes" id="UP001380186">
    <property type="component" value="Chromosome"/>
</dbReference>
<reference evidence="3 4" key="1">
    <citation type="submission" date="2017-01" db="EMBL/GenBank/DDBJ databases">
        <authorList>
            <person name="Mah S.A."/>
            <person name="Swanson W.J."/>
            <person name="Moy G.W."/>
            <person name="Vacquier V.D."/>
        </authorList>
    </citation>
    <scope>NUCLEOTIDE SEQUENCE [LARGE SCALE GENOMIC DNA]</scope>
    <source>
        <strain evidence="3 4">DSM 18014</strain>
    </source>
</reference>
<evidence type="ECO:0000313" key="5">
    <source>
        <dbReference type="Proteomes" id="UP001380186"/>
    </source>
</evidence>
<dbReference type="SUPFAM" id="SSF55729">
    <property type="entry name" value="Acyl-CoA N-acyltransferases (Nat)"/>
    <property type="match status" value="1"/>
</dbReference>
<gene>
    <name evidence="2" type="ORF">CRDW_11040</name>
    <name evidence="3" type="ORF">SAMN05421785_110130</name>
</gene>
<evidence type="ECO:0000313" key="3">
    <source>
        <dbReference type="EMBL" id="SIT20504.1"/>
    </source>
</evidence>
<dbReference type="PROSITE" id="PS51729">
    <property type="entry name" value="GNAT_YJDJ"/>
    <property type="match status" value="1"/>
</dbReference>
<evidence type="ECO:0000259" key="1">
    <source>
        <dbReference type="PROSITE" id="PS51729"/>
    </source>
</evidence>
<dbReference type="PANTHER" id="PTHR31435:SF10">
    <property type="entry name" value="BSR4717 PROTEIN"/>
    <property type="match status" value="1"/>
</dbReference>
<sequence length="98" mass="11515">MERTEVVLGNVRGEIQLFSDDKKAGKMDISVIKDKLTVYHTEVNEEFEGRGFAKILLEKLVSYARENHLKIVPLCPYVHAQFKRRPDEYSDVWFKEEL</sequence>
<accession>A0A1N7QCG2</accession>
<dbReference type="RefSeq" id="WP_076394942.1">
    <property type="nucleotide sequence ID" value="NZ_AP029022.1"/>
</dbReference>
<dbReference type="InterPro" id="IPR045057">
    <property type="entry name" value="Gcn5-rel_NAT"/>
</dbReference>
<dbReference type="InterPro" id="IPR031165">
    <property type="entry name" value="GNAT_YJDJ"/>
</dbReference>
<dbReference type="InterPro" id="IPR016181">
    <property type="entry name" value="Acyl_CoA_acyltransferase"/>
</dbReference>
<dbReference type="Pfam" id="PF14542">
    <property type="entry name" value="Acetyltransf_CG"/>
    <property type="match status" value="1"/>
</dbReference>
<dbReference type="PANTHER" id="PTHR31435">
    <property type="entry name" value="PROTEIN NATD1"/>
    <property type="match status" value="1"/>
</dbReference>
<evidence type="ECO:0000313" key="2">
    <source>
        <dbReference type="EMBL" id="BEV03730.1"/>
    </source>
</evidence>